<evidence type="ECO:0000313" key="2">
    <source>
        <dbReference type="EMBL" id="MEC3862804.1"/>
    </source>
</evidence>
<dbReference type="CDD" id="cd02951">
    <property type="entry name" value="SoxW"/>
    <property type="match status" value="1"/>
</dbReference>
<dbReference type="Proteomes" id="UP001348149">
    <property type="component" value="Unassembled WGS sequence"/>
</dbReference>
<feature type="domain" description="Thioredoxin-like fold" evidence="1">
    <location>
        <begin position="54"/>
        <end position="148"/>
    </location>
</feature>
<evidence type="ECO:0000313" key="3">
    <source>
        <dbReference type="Proteomes" id="UP001348149"/>
    </source>
</evidence>
<accession>A0ABU6HK41</accession>
<protein>
    <submittedName>
        <fullName evidence="2">Thioredoxin family protein</fullName>
    </submittedName>
</protein>
<dbReference type="Pfam" id="PF13098">
    <property type="entry name" value="Thioredoxin_2"/>
    <property type="match status" value="1"/>
</dbReference>
<evidence type="ECO:0000259" key="1">
    <source>
        <dbReference type="Pfam" id="PF13098"/>
    </source>
</evidence>
<dbReference type="EMBL" id="JAYLLH010000028">
    <property type="protein sequence ID" value="MEC3862804.1"/>
    <property type="molecule type" value="Genomic_DNA"/>
</dbReference>
<gene>
    <name evidence="2" type="ORF">VK792_16040</name>
</gene>
<dbReference type="Gene3D" id="3.40.30.10">
    <property type="entry name" value="Glutaredoxin"/>
    <property type="match status" value="1"/>
</dbReference>
<dbReference type="InterPro" id="IPR041737">
    <property type="entry name" value="SoxW"/>
</dbReference>
<proteinExistence type="predicted"/>
<comment type="caution">
    <text evidence="2">The sequence shown here is derived from an EMBL/GenBank/DDBJ whole genome shotgun (WGS) entry which is preliminary data.</text>
</comment>
<reference evidence="2 3" key="1">
    <citation type="submission" date="2024-01" db="EMBL/GenBank/DDBJ databases">
        <title>Mesobacterium rodlantinim sp. nov., isolated from shallow sea hydrothermal systems off Kueishantao Island.</title>
        <authorList>
            <person name="Su Z."/>
            <person name="Tang K."/>
        </authorList>
    </citation>
    <scope>NUCLEOTIDE SEQUENCE [LARGE SCALE GENOMIC DNA]</scope>
    <source>
        <strain evidence="2 3">TK19101</strain>
    </source>
</reference>
<name>A0ABU6HK41_9RHOB</name>
<dbReference type="RefSeq" id="WP_326298875.1">
    <property type="nucleotide sequence ID" value="NZ_JAYLLH010000028.1"/>
</dbReference>
<organism evidence="2 3">
    <name type="scientific">Mesobacterium hydrothermale</name>
    <dbReference type="NCBI Taxonomy" id="3111907"/>
    <lineage>
        <taxon>Bacteria</taxon>
        <taxon>Pseudomonadati</taxon>
        <taxon>Pseudomonadota</taxon>
        <taxon>Alphaproteobacteria</taxon>
        <taxon>Rhodobacterales</taxon>
        <taxon>Roseobacteraceae</taxon>
        <taxon>Mesobacterium</taxon>
    </lineage>
</organism>
<dbReference type="InterPro" id="IPR036249">
    <property type="entry name" value="Thioredoxin-like_sf"/>
</dbReference>
<sequence length="200" mass="22826">MKRRAFFGLTAAAMATGIVARPAQAKAVLGDDGLHDQPFFLDSFLELGSDLEEAAAAGKGLIVLFEQRGCPYCREMHQVNFQRSEIVDLIEAHYLVVQLDMWGARMVLDFDREELEERDLARKWYVNFTPTHVIFPAENVGATDPRQAEAFRLPGYFKPFHHHSALEYVATGAHRDQPFQRFLQDKFAKLEEQGIDPDVW</sequence>
<keyword evidence="3" id="KW-1185">Reference proteome</keyword>
<dbReference type="InterPro" id="IPR012336">
    <property type="entry name" value="Thioredoxin-like_fold"/>
</dbReference>
<dbReference type="SUPFAM" id="SSF52833">
    <property type="entry name" value="Thioredoxin-like"/>
    <property type="match status" value="1"/>
</dbReference>